<gene>
    <name evidence="1" type="ORF">BGK67_32320</name>
</gene>
<accession>A0A1E5NZM7</accession>
<dbReference type="RefSeq" id="WP_069924314.1">
    <property type="nucleotide sequence ID" value="NZ_MEHK01000002.1"/>
</dbReference>
<evidence type="ECO:0000313" key="1">
    <source>
        <dbReference type="EMBL" id="OEJ22263.1"/>
    </source>
</evidence>
<protein>
    <submittedName>
        <fullName evidence="1">Uncharacterized protein</fullName>
    </submittedName>
</protein>
<organism evidence="1 2">
    <name type="scientific">Streptomyces subrutilus</name>
    <dbReference type="NCBI Taxonomy" id="36818"/>
    <lineage>
        <taxon>Bacteria</taxon>
        <taxon>Bacillati</taxon>
        <taxon>Actinomycetota</taxon>
        <taxon>Actinomycetes</taxon>
        <taxon>Kitasatosporales</taxon>
        <taxon>Streptomycetaceae</taxon>
        <taxon>Streptomyces</taxon>
    </lineage>
</organism>
<name>A0A1E5NZM7_9ACTN</name>
<dbReference type="OrthoDB" id="9904789at2"/>
<reference evidence="1 2" key="1">
    <citation type="submission" date="2016-08" db="EMBL/GenBank/DDBJ databases">
        <title>The complete genome of Streptomyces subrutilus 10-1-1.</title>
        <authorList>
            <person name="Chen X."/>
        </authorList>
    </citation>
    <scope>NUCLEOTIDE SEQUENCE [LARGE SCALE GENOMIC DNA]</scope>
    <source>
        <strain evidence="1 2">10-1-1</strain>
    </source>
</reference>
<dbReference type="Proteomes" id="UP000095705">
    <property type="component" value="Unassembled WGS sequence"/>
</dbReference>
<sequence>MSYAARLLMPVAVLAAFGSVAIALGLSEGRHTTAGDGFGWSSTRQVLAGDGYGWSAPRDGIAHL</sequence>
<proteinExistence type="predicted"/>
<evidence type="ECO:0000313" key="2">
    <source>
        <dbReference type="Proteomes" id="UP000095705"/>
    </source>
</evidence>
<comment type="caution">
    <text evidence="1">The sequence shown here is derived from an EMBL/GenBank/DDBJ whole genome shotgun (WGS) entry which is preliminary data.</text>
</comment>
<dbReference type="EMBL" id="MEHK01000002">
    <property type="protein sequence ID" value="OEJ22263.1"/>
    <property type="molecule type" value="Genomic_DNA"/>
</dbReference>
<dbReference type="AlphaFoldDB" id="A0A1E5NZM7"/>
<keyword evidence="2" id="KW-1185">Reference proteome</keyword>